<dbReference type="Gene3D" id="3.40.140.10">
    <property type="entry name" value="Cytidine Deaminase, domain 2"/>
    <property type="match status" value="1"/>
</dbReference>
<evidence type="ECO:0000313" key="9">
    <source>
        <dbReference type="Proteomes" id="UP001462640"/>
    </source>
</evidence>
<feature type="region of interest" description="Disordered" evidence="6">
    <location>
        <begin position="14"/>
        <end position="39"/>
    </location>
</feature>
<keyword evidence="9" id="KW-1185">Reference proteome</keyword>
<evidence type="ECO:0000259" key="7">
    <source>
        <dbReference type="PROSITE" id="PS50249"/>
    </source>
</evidence>
<reference evidence="8 9" key="1">
    <citation type="submission" date="2024-05" db="EMBL/GenBank/DDBJ databases">
        <title>Roseateles sp. 2.12 16S ribosomal RNA gene Genome sequencing and assembly.</title>
        <authorList>
            <person name="Woo H."/>
        </authorList>
    </citation>
    <scope>NUCLEOTIDE SEQUENCE [LARGE SCALE GENOMIC DNA]</scope>
    <source>
        <strain evidence="8 9">2.12</strain>
    </source>
</reference>
<gene>
    <name evidence="8" type="ORF">ABDJ40_15170</name>
</gene>
<proteinExistence type="predicted"/>
<keyword evidence="4" id="KW-0862">Zinc</keyword>
<keyword evidence="1" id="KW-0645">Protease</keyword>
<dbReference type="InterPro" id="IPR001405">
    <property type="entry name" value="UPF0758"/>
</dbReference>
<evidence type="ECO:0000313" key="8">
    <source>
        <dbReference type="EMBL" id="MEO3714105.1"/>
    </source>
</evidence>
<sequence>MSYIRIGFRPALARTSRRSKRPAAAPAAGPSPELKSPSDLSNAQLLAELLGPPPTRLAVEGGAAPSPGIPQGLAAGLPGITSPEVEAAASRRLLVARELLCRKLLAHMQGRPLVNSRDALGEWLQLHCAALDYEVFLVLYLDAQLRLIHAEQLFRGTIAEIMVYPREVLKGALAHQAYALAFAHNHPGGTTVPSASDRRFTEQLKAALQTIGVKVIDHFIVAGQSRYSFAEHGLL</sequence>
<dbReference type="EMBL" id="JBDPZC010000007">
    <property type="protein sequence ID" value="MEO3714105.1"/>
    <property type="molecule type" value="Genomic_DNA"/>
</dbReference>
<keyword evidence="3" id="KW-0378">Hydrolase</keyword>
<dbReference type="PANTHER" id="PTHR30471:SF3">
    <property type="entry name" value="UPF0758 PROTEIN YEES-RELATED"/>
    <property type="match status" value="1"/>
</dbReference>
<organism evidence="8 9">
    <name type="scientific">Roseateles flavus</name>
    <dbReference type="NCBI Taxonomy" id="3149041"/>
    <lineage>
        <taxon>Bacteria</taxon>
        <taxon>Pseudomonadati</taxon>
        <taxon>Pseudomonadota</taxon>
        <taxon>Betaproteobacteria</taxon>
        <taxon>Burkholderiales</taxon>
        <taxon>Sphaerotilaceae</taxon>
        <taxon>Roseateles</taxon>
    </lineage>
</organism>
<evidence type="ECO:0000256" key="2">
    <source>
        <dbReference type="ARBA" id="ARBA00022723"/>
    </source>
</evidence>
<comment type="caution">
    <text evidence="8">The sequence shown here is derived from an EMBL/GenBank/DDBJ whole genome shotgun (WGS) entry which is preliminary data.</text>
</comment>
<evidence type="ECO:0000256" key="3">
    <source>
        <dbReference type="ARBA" id="ARBA00022801"/>
    </source>
</evidence>
<evidence type="ECO:0000256" key="1">
    <source>
        <dbReference type="ARBA" id="ARBA00022670"/>
    </source>
</evidence>
<accession>A0ABV0GGC6</accession>
<evidence type="ECO:0000256" key="5">
    <source>
        <dbReference type="ARBA" id="ARBA00023049"/>
    </source>
</evidence>
<keyword evidence="5" id="KW-0482">Metalloprotease</keyword>
<protein>
    <submittedName>
        <fullName evidence="8">JAB domain-containing protein</fullName>
    </submittedName>
</protein>
<dbReference type="Proteomes" id="UP001462640">
    <property type="component" value="Unassembled WGS sequence"/>
</dbReference>
<dbReference type="InterPro" id="IPR025657">
    <property type="entry name" value="RadC_JAB"/>
</dbReference>
<dbReference type="CDD" id="cd08071">
    <property type="entry name" value="MPN_DUF2466"/>
    <property type="match status" value="1"/>
</dbReference>
<feature type="compositionally biased region" description="Low complexity" evidence="6">
    <location>
        <begin position="22"/>
        <end position="32"/>
    </location>
</feature>
<evidence type="ECO:0000256" key="4">
    <source>
        <dbReference type="ARBA" id="ARBA00022833"/>
    </source>
</evidence>
<dbReference type="RefSeq" id="WP_347611135.1">
    <property type="nucleotide sequence ID" value="NZ_JBDPZC010000007.1"/>
</dbReference>
<dbReference type="Pfam" id="PF04002">
    <property type="entry name" value="RadC"/>
    <property type="match status" value="1"/>
</dbReference>
<keyword evidence="2" id="KW-0479">Metal-binding</keyword>
<dbReference type="PANTHER" id="PTHR30471">
    <property type="entry name" value="DNA REPAIR PROTEIN RADC"/>
    <property type="match status" value="1"/>
</dbReference>
<feature type="domain" description="MPN" evidence="7">
    <location>
        <begin position="113"/>
        <end position="235"/>
    </location>
</feature>
<name>A0ABV0GGC6_9BURK</name>
<dbReference type="InterPro" id="IPR037518">
    <property type="entry name" value="MPN"/>
</dbReference>
<evidence type="ECO:0000256" key="6">
    <source>
        <dbReference type="SAM" id="MobiDB-lite"/>
    </source>
</evidence>
<dbReference type="PROSITE" id="PS50249">
    <property type="entry name" value="MPN"/>
    <property type="match status" value="1"/>
</dbReference>